<evidence type="ECO:0000256" key="12">
    <source>
        <dbReference type="ARBA" id="ARBA00023136"/>
    </source>
</evidence>
<dbReference type="PANTHER" id="PTHR12147">
    <property type="entry name" value="METALLOPEPTIDASE M28 FAMILY MEMBER"/>
    <property type="match status" value="1"/>
</dbReference>
<keyword evidence="4" id="KW-0645">Protease</keyword>
<dbReference type="Pfam" id="PF04389">
    <property type="entry name" value="Peptidase_M28"/>
    <property type="match status" value="1"/>
</dbReference>
<evidence type="ECO:0000256" key="4">
    <source>
        <dbReference type="ARBA" id="ARBA00022670"/>
    </source>
</evidence>
<dbReference type="Ensembl" id="ENSSTUT00000010578.1">
    <property type="protein sequence ID" value="ENSSTUP00000009925.1"/>
    <property type="gene ID" value="ENSSTUG00000004580.1"/>
</dbReference>
<name>A0A673WDB6_SALTR</name>
<keyword evidence="9" id="KW-0862">Zinc</keyword>
<feature type="domain" description="Endoplasmic reticulum metallopeptidase 1-like C-terminal" evidence="17">
    <location>
        <begin position="521"/>
        <end position="739"/>
    </location>
</feature>
<evidence type="ECO:0000256" key="14">
    <source>
        <dbReference type="ARBA" id="ARBA00070956"/>
    </source>
</evidence>
<dbReference type="Proteomes" id="UP000472277">
    <property type="component" value="Chromosome 23"/>
</dbReference>
<evidence type="ECO:0000256" key="7">
    <source>
        <dbReference type="ARBA" id="ARBA00022801"/>
    </source>
</evidence>
<sequence length="741" mass="83839">MLVLMGPCTWIWPYLSIFSDSLYALSGTRKHLERITSVGPRPVGSRENEVLTVNFLLEQIEHIKAISASGPNSVTVDVQRPTGSYKIPGGFTSYCKVSNIAVRLEPKAGAQHLMLANCHFDTVANSPGASDDAVSCAVMLEVLRSLASLSTPLRHGAVFLFNGAEETSLQASHGFITQHPWAKQVRAFINLEAVGVGGKELVFQTGPENPWLIQAYNHAAKHPFASVVGQEIFQSRLIPSDTDFRIYRDFGNIPGIDLAFIENGFIYHTKYDTPDRILTDSIQRAGEYFGPYSGASQIRTKIVWVEGSFSVINLKLQGVEEDWYNNFYTCMFMYGSAATGMIVLFHTLSKNLYGVRCGVRRLEVGELYFDVSLLLWCGALVYFTANGLCSAYVPMLMVAFPLATKLLLAREFKLRGASVKYSVLYQLGLALPYVHFMFLIWLVFEVFTPTLGRSNIYLPDVVLATIVTLTILFFSSFFLHFIYLARSTKWLLAGLGTVFTVFLLLVSCGMFFPYTADPSGPRPKRVFIQHTTRIFHDLDGQVESRDSGLWINSVDYTGMQHITPIIPEINDTIMTNCQEDRPFCGYPWFRSDKSNWYLPAPEVSPKSPVEFQLLSKEETKWGTVKMTFEVKGPSHMSLYLMLHRGASLSSWWFGDATPQLYLAREYSIFYTHGLDAPAWNFWFEIQPPREEGPEGMISVAISSHYYFGEDQRTVQLDDMLQRFPKWAFPSSWVSTYHMYRY</sequence>
<keyword evidence="13" id="KW-0325">Glycoprotein</keyword>
<evidence type="ECO:0000256" key="6">
    <source>
        <dbReference type="ARBA" id="ARBA00022723"/>
    </source>
</evidence>
<dbReference type="GeneTree" id="ENSGT00530000063839"/>
<dbReference type="InterPro" id="IPR053974">
    <property type="entry name" value="ERMP1_1-A_TM"/>
</dbReference>
<dbReference type="GO" id="GO:0006508">
    <property type="term" value="P:proteolysis"/>
    <property type="evidence" value="ECO:0007669"/>
    <property type="project" value="UniProtKB-KW"/>
</dbReference>
<keyword evidence="12 15" id="KW-0472">Membrane</keyword>
<accession>A0A673WDB6</accession>
<evidence type="ECO:0000256" key="9">
    <source>
        <dbReference type="ARBA" id="ARBA00022833"/>
    </source>
</evidence>
<dbReference type="SUPFAM" id="SSF53187">
    <property type="entry name" value="Zn-dependent exopeptidases"/>
    <property type="match status" value="1"/>
</dbReference>
<reference evidence="19" key="1">
    <citation type="submission" date="2025-08" db="UniProtKB">
        <authorList>
            <consortium name="Ensembl"/>
        </authorList>
    </citation>
    <scope>IDENTIFICATION</scope>
</reference>
<reference evidence="19" key="2">
    <citation type="submission" date="2025-09" db="UniProtKB">
        <authorList>
            <consortium name="Ensembl"/>
        </authorList>
    </citation>
    <scope>IDENTIFICATION</scope>
</reference>
<evidence type="ECO:0000256" key="1">
    <source>
        <dbReference type="ARBA" id="ARBA00001947"/>
    </source>
</evidence>
<dbReference type="Pfam" id="PF22248">
    <property type="entry name" value="ERMP1_C"/>
    <property type="match status" value="1"/>
</dbReference>
<dbReference type="InterPro" id="IPR045175">
    <property type="entry name" value="M28_fam"/>
</dbReference>
<evidence type="ECO:0000259" key="18">
    <source>
        <dbReference type="Pfam" id="PF22249"/>
    </source>
</evidence>
<evidence type="ECO:0000256" key="8">
    <source>
        <dbReference type="ARBA" id="ARBA00022824"/>
    </source>
</evidence>
<keyword evidence="8" id="KW-0256">Endoplasmic reticulum</keyword>
<feature type="transmembrane region" description="Helical" evidence="15">
    <location>
        <begin position="421"/>
        <end position="444"/>
    </location>
</feature>
<evidence type="ECO:0000259" key="17">
    <source>
        <dbReference type="Pfam" id="PF22248"/>
    </source>
</evidence>
<comment type="similarity">
    <text evidence="3">Belongs to the peptidase M28 family.</text>
</comment>
<dbReference type="Gene3D" id="3.40.630.10">
    <property type="entry name" value="Zn peptidases"/>
    <property type="match status" value="1"/>
</dbReference>
<keyword evidence="5 15" id="KW-0812">Transmembrane</keyword>
<evidence type="ECO:0000256" key="15">
    <source>
        <dbReference type="SAM" id="Phobius"/>
    </source>
</evidence>
<evidence type="ECO:0000259" key="16">
    <source>
        <dbReference type="Pfam" id="PF04389"/>
    </source>
</evidence>
<evidence type="ECO:0000256" key="13">
    <source>
        <dbReference type="ARBA" id="ARBA00023180"/>
    </source>
</evidence>
<keyword evidence="6" id="KW-0479">Metal-binding</keyword>
<dbReference type="GO" id="GO:0005789">
    <property type="term" value="C:endoplasmic reticulum membrane"/>
    <property type="evidence" value="ECO:0007669"/>
    <property type="project" value="UniProtKB-SubCell"/>
</dbReference>
<evidence type="ECO:0000313" key="19">
    <source>
        <dbReference type="Ensembl" id="ENSSTUP00000009925.1"/>
    </source>
</evidence>
<evidence type="ECO:0000256" key="10">
    <source>
        <dbReference type="ARBA" id="ARBA00022989"/>
    </source>
</evidence>
<feature type="transmembrane region" description="Helical" evidence="15">
    <location>
        <begin position="456"/>
        <end position="483"/>
    </location>
</feature>
<dbReference type="InterPro" id="IPR053973">
    <property type="entry name" value="ERMP1-like_C"/>
</dbReference>
<dbReference type="InterPro" id="IPR048024">
    <property type="entry name" value="Fxna-like_M28_dom"/>
</dbReference>
<dbReference type="AlphaFoldDB" id="A0A673WDB6"/>
<feature type="transmembrane region" description="Helical" evidence="15">
    <location>
        <begin position="323"/>
        <end position="346"/>
    </location>
</feature>
<proteinExistence type="inferred from homology"/>
<protein>
    <recommendedName>
        <fullName evidence="14">Endoplasmic reticulum metallopeptidase 1</fullName>
    </recommendedName>
</protein>
<dbReference type="FunFam" id="3.40.630.10:FF:000008">
    <property type="entry name" value="Endoplasmic reticulum metallopeptidase 1"/>
    <property type="match status" value="1"/>
</dbReference>
<feature type="transmembrane region" description="Helical" evidence="15">
    <location>
        <begin position="490"/>
        <end position="514"/>
    </location>
</feature>
<dbReference type="PANTHER" id="PTHR12147:SF22">
    <property type="entry name" value="ENDOPLASMIC RETICULUM METALLOPEPTIDASE 1"/>
    <property type="match status" value="1"/>
</dbReference>
<evidence type="ECO:0000256" key="2">
    <source>
        <dbReference type="ARBA" id="ARBA00004477"/>
    </source>
</evidence>
<evidence type="ECO:0000256" key="3">
    <source>
        <dbReference type="ARBA" id="ARBA00010918"/>
    </source>
</evidence>
<comment type="subcellular location">
    <subcellularLocation>
        <location evidence="2">Endoplasmic reticulum membrane</location>
        <topology evidence="2">Multi-pass membrane protein</topology>
    </subcellularLocation>
</comment>
<keyword evidence="10 15" id="KW-1133">Transmembrane helix</keyword>
<feature type="domain" description="Peptidase M28" evidence="16">
    <location>
        <begin position="99"/>
        <end position="288"/>
    </location>
</feature>
<evidence type="ECO:0000256" key="11">
    <source>
        <dbReference type="ARBA" id="ARBA00023049"/>
    </source>
</evidence>
<dbReference type="Pfam" id="PF22249">
    <property type="entry name" value="ERMP1-TM"/>
    <property type="match status" value="1"/>
</dbReference>
<keyword evidence="7" id="KW-0378">Hydrolase</keyword>
<feature type="domain" description="Endoplasmic reticulum metallopeptidase 1/1-A TM" evidence="18">
    <location>
        <begin position="314"/>
        <end position="506"/>
    </location>
</feature>
<organism evidence="19 20">
    <name type="scientific">Salmo trutta</name>
    <name type="common">Brown trout</name>
    <dbReference type="NCBI Taxonomy" id="8032"/>
    <lineage>
        <taxon>Eukaryota</taxon>
        <taxon>Metazoa</taxon>
        <taxon>Chordata</taxon>
        <taxon>Craniata</taxon>
        <taxon>Vertebrata</taxon>
        <taxon>Euteleostomi</taxon>
        <taxon>Actinopterygii</taxon>
        <taxon>Neopterygii</taxon>
        <taxon>Teleostei</taxon>
        <taxon>Protacanthopterygii</taxon>
        <taxon>Salmoniformes</taxon>
        <taxon>Salmonidae</taxon>
        <taxon>Salmoninae</taxon>
        <taxon>Salmo</taxon>
    </lineage>
</organism>
<dbReference type="GO" id="GO:0046872">
    <property type="term" value="F:metal ion binding"/>
    <property type="evidence" value="ECO:0007669"/>
    <property type="project" value="UniProtKB-KW"/>
</dbReference>
<dbReference type="CDD" id="cd03875">
    <property type="entry name" value="M28_Fxna_like"/>
    <property type="match status" value="1"/>
</dbReference>
<keyword evidence="20" id="KW-1185">Reference proteome</keyword>
<gene>
    <name evidence="19" type="primary">ERMP1</name>
</gene>
<evidence type="ECO:0000256" key="5">
    <source>
        <dbReference type="ARBA" id="ARBA00022692"/>
    </source>
</evidence>
<evidence type="ECO:0000313" key="20">
    <source>
        <dbReference type="Proteomes" id="UP000472277"/>
    </source>
</evidence>
<keyword evidence="11" id="KW-0482">Metalloprotease</keyword>
<dbReference type="GO" id="GO:0008235">
    <property type="term" value="F:metalloexopeptidase activity"/>
    <property type="evidence" value="ECO:0007669"/>
    <property type="project" value="InterPro"/>
</dbReference>
<comment type="cofactor">
    <cofactor evidence="1">
        <name>Zn(2+)</name>
        <dbReference type="ChEBI" id="CHEBI:29105"/>
    </cofactor>
</comment>
<dbReference type="InterPro" id="IPR007484">
    <property type="entry name" value="Peptidase_M28"/>
</dbReference>